<proteinExistence type="predicted"/>
<dbReference type="EMBL" id="ASGZ01000059">
    <property type="protein sequence ID" value="ESP87431.1"/>
    <property type="molecule type" value="Genomic_DNA"/>
</dbReference>
<dbReference type="OrthoDB" id="308235at2157"/>
<dbReference type="PATRIC" id="fig|1324957.4.peg.2877"/>
<sequence length="300" mass="32253">MFRRKFLKAASGPAVVGLTAGCMGGEESQATEQATPDETDAAGGDTATAEDTATDTEATETTSEGDEETTTSEGDVPDIEGQVAEDSPENLEVSNRELYRTDGGAVGLRGTVENTGEETYRYVEAEVTLQDDEGDALYEFIDEQEEESTVTLDAGSSWQFDVVFEEADDMSAVTAYTVALEGVLASELTPGEVDGIYGDADEVDPNLEITSHELTREESTTYVTATVENAGGENIQSVEVTVTLYDADDGELDVFDNTVEESEDVEALAPGESWDVQVEFEDIDMREIARYVVRADSTLV</sequence>
<feature type="compositionally biased region" description="Low complexity" evidence="1">
    <location>
        <begin position="41"/>
        <end position="51"/>
    </location>
</feature>
<dbReference type="InterPro" id="IPR013783">
    <property type="entry name" value="Ig-like_fold"/>
</dbReference>
<feature type="compositionally biased region" description="Acidic residues" evidence="1">
    <location>
        <begin position="52"/>
        <end position="78"/>
    </location>
</feature>
<name>V4GQV6_9EURY</name>
<organism evidence="2 3">
    <name type="scientific">Candidatus Halobonum tyrrellensis G22</name>
    <dbReference type="NCBI Taxonomy" id="1324957"/>
    <lineage>
        <taxon>Archaea</taxon>
        <taxon>Methanobacteriati</taxon>
        <taxon>Methanobacteriota</taxon>
        <taxon>Stenosarchaea group</taxon>
        <taxon>Halobacteria</taxon>
        <taxon>Halobacteriales</taxon>
        <taxon>Haloferacaceae</taxon>
        <taxon>Candidatus Halobonum</taxon>
    </lineage>
</organism>
<evidence type="ECO:0000313" key="3">
    <source>
        <dbReference type="Proteomes" id="UP000017840"/>
    </source>
</evidence>
<dbReference type="PROSITE" id="PS51257">
    <property type="entry name" value="PROKAR_LIPOPROTEIN"/>
    <property type="match status" value="1"/>
</dbReference>
<comment type="caution">
    <text evidence="2">The sequence shown here is derived from an EMBL/GenBank/DDBJ whole genome shotgun (WGS) entry which is preliminary data.</text>
</comment>
<protein>
    <recommendedName>
        <fullName evidence="4">CARDB domain-containing protein</fullName>
    </recommendedName>
</protein>
<dbReference type="Proteomes" id="UP000017840">
    <property type="component" value="Unassembled WGS sequence"/>
</dbReference>
<dbReference type="RefSeq" id="WP_023395411.1">
    <property type="nucleotide sequence ID" value="NZ_ASGZ01000059.1"/>
</dbReference>
<accession>V4GQV6</accession>
<dbReference type="InterPro" id="IPR047676">
    <property type="entry name" value="FxLYD_dom"/>
</dbReference>
<evidence type="ECO:0008006" key="4">
    <source>
        <dbReference type="Google" id="ProtNLM"/>
    </source>
</evidence>
<gene>
    <name evidence="2" type="ORF">K933_14188</name>
</gene>
<reference evidence="2 3" key="1">
    <citation type="journal article" date="2013" name="Genome Announc.">
        <title>Draft Genome Sequence of 'Candidatus Halobonum tyrrellensis' Strain G22, Isolated from the Hypersaline Waters of Lake Tyrrell, Australia.</title>
        <authorList>
            <person name="Ugalde J.A."/>
            <person name="Narasingarao P."/>
            <person name="Kuo S."/>
            <person name="Podell S."/>
            <person name="Allen E.E."/>
        </authorList>
    </citation>
    <scope>NUCLEOTIDE SEQUENCE [LARGE SCALE GENOMIC DNA]</scope>
    <source>
        <strain evidence="2 3">G22</strain>
    </source>
</reference>
<dbReference type="eggNOG" id="ENOG502N5MH">
    <property type="taxonomic scope" value="Archaea"/>
</dbReference>
<dbReference type="Gene3D" id="2.60.40.10">
    <property type="entry name" value="Immunoglobulins"/>
    <property type="match status" value="1"/>
</dbReference>
<evidence type="ECO:0000313" key="2">
    <source>
        <dbReference type="EMBL" id="ESP87431.1"/>
    </source>
</evidence>
<dbReference type="AlphaFoldDB" id="V4GQV6"/>
<dbReference type="NCBIfam" id="NF038353">
    <property type="entry name" value="FxLYD_dom"/>
    <property type="match status" value="2"/>
</dbReference>
<evidence type="ECO:0000256" key="1">
    <source>
        <dbReference type="SAM" id="MobiDB-lite"/>
    </source>
</evidence>
<keyword evidence="3" id="KW-1185">Reference proteome</keyword>
<feature type="region of interest" description="Disordered" evidence="1">
    <location>
        <begin position="26"/>
        <end position="98"/>
    </location>
</feature>